<accession>A0ABM9NDI0</accession>
<dbReference type="SUPFAM" id="SSF53271">
    <property type="entry name" value="PRTase-like"/>
    <property type="match status" value="1"/>
</dbReference>
<dbReference type="Proteomes" id="UP001642485">
    <property type="component" value="Chromosome"/>
</dbReference>
<reference evidence="3 4" key="1">
    <citation type="submission" date="2024-02" db="EMBL/GenBank/DDBJ databases">
        <authorList>
            <person name="Nijsse B."/>
            <person name="Sprong H."/>
        </authorList>
    </citation>
    <scope>NUCLEOTIDE SEQUENCE [LARGE SCALE GENOMIC DNA]</scope>
    <source>
        <strain evidence="3">OB144</strain>
    </source>
</reference>
<name>A0ABM9NDI0_RICHE</name>
<sequence>MYNPAHILAMEIAKVTDKMLKADILTKSKWTKSQTFLSRKQRKNNNIVSKKILLVDDVVTTAVTINECAKILRQAGAASVYVMSVAMT</sequence>
<evidence type="ECO:0000313" key="3">
    <source>
        <dbReference type="EMBL" id="CAK9121646.1"/>
    </source>
</evidence>
<dbReference type="RefSeq" id="WP_010422134.1">
    <property type="nucleotide sequence ID" value="NZ_OY974080.1"/>
</dbReference>
<dbReference type="PANTHER" id="PTHR47505:SF1">
    <property type="entry name" value="DNA UTILIZATION PROTEIN YHGH"/>
    <property type="match status" value="1"/>
</dbReference>
<dbReference type="Pfam" id="PF00156">
    <property type="entry name" value="Pribosyltran"/>
    <property type="match status" value="1"/>
</dbReference>
<feature type="domain" description="Phosphoribosyltransferase" evidence="2">
    <location>
        <begin position="8"/>
        <end position="81"/>
    </location>
</feature>
<keyword evidence="3" id="KW-0808">Transferase</keyword>
<comment type="similarity">
    <text evidence="1">Belongs to the ComF/GntX family.</text>
</comment>
<dbReference type="InterPro" id="IPR051910">
    <property type="entry name" value="ComF/GntX_DNA_util-trans"/>
</dbReference>
<organism evidence="3 4">
    <name type="scientific">Rickettsia helvetica</name>
    <dbReference type="NCBI Taxonomy" id="35789"/>
    <lineage>
        <taxon>Bacteria</taxon>
        <taxon>Pseudomonadati</taxon>
        <taxon>Pseudomonadota</taxon>
        <taxon>Alphaproteobacteria</taxon>
        <taxon>Rickettsiales</taxon>
        <taxon>Rickettsiaceae</taxon>
        <taxon>Rickettsieae</taxon>
        <taxon>Rickettsia</taxon>
        <taxon>spotted fever group</taxon>
    </lineage>
</organism>
<proteinExistence type="inferred from homology"/>
<dbReference type="CDD" id="cd06223">
    <property type="entry name" value="PRTases_typeI"/>
    <property type="match status" value="1"/>
</dbReference>
<dbReference type="Gene3D" id="3.40.50.2020">
    <property type="match status" value="1"/>
</dbReference>
<dbReference type="PANTHER" id="PTHR47505">
    <property type="entry name" value="DNA UTILIZATION PROTEIN YHGH"/>
    <property type="match status" value="1"/>
</dbReference>
<protein>
    <submittedName>
        <fullName evidence="3">Phosphoribosyltransferase family protein</fullName>
    </submittedName>
</protein>
<keyword evidence="3" id="KW-0328">Glycosyltransferase</keyword>
<dbReference type="InterPro" id="IPR029057">
    <property type="entry name" value="PRTase-like"/>
</dbReference>
<dbReference type="EMBL" id="OZ018776">
    <property type="protein sequence ID" value="CAK9121646.1"/>
    <property type="molecule type" value="Genomic_DNA"/>
</dbReference>
<dbReference type="InterPro" id="IPR000836">
    <property type="entry name" value="PRTase_dom"/>
</dbReference>
<keyword evidence="4" id="KW-1185">Reference proteome</keyword>
<evidence type="ECO:0000313" key="4">
    <source>
        <dbReference type="Proteomes" id="UP001642485"/>
    </source>
</evidence>
<evidence type="ECO:0000256" key="1">
    <source>
        <dbReference type="ARBA" id="ARBA00008007"/>
    </source>
</evidence>
<gene>
    <name evidence="3" type="ORF">OB144RH_07660</name>
</gene>
<evidence type="ECO:0000259" key="2">
    <source>
        <dbReference type="Pfam" id="PF00156"/>
    </source>
</evidence>
<dbReference type="GO" id="GO:0016757">
    <property type="term" value="F:glycosyltransferase activity"/>
    <property type="evidence" value="ECO:0007669"/>
    <property type="project" value="UniProtKB-KW"/>
</dbReference>